<dbReference type="InterPro" id="IPR014710">
    <property type="entry name" value="RmlC-like_jellyroll"/>
</dbReference>
<dbReference type="Pfam" id="PF09313">
    <property type="entry name" value="TehB-like"/>
    <property type="match status" value="1"/>
</dbReference>
<reference evidence="2 3" key="1">
    <citation type="submission" date="2011-02" db="EMBL/GenBank/DDBJ databases">
        <title>The Genome Sequence of Sphaeroforma arctica JP610.</title>
        <authorList>
            <consortium name="The Broad Institute Genome Sequencing Platform"/>
            <person name="Russ C."/>
            <person name="Cuomo C."/>
            <person name="Young S.K."/>
            <person name="Zeng Q."/>
            <person name="Gargeya S."/>
            <person name="Alvarado L."/>
            <person name="Berlin A."/>
            <person name="Chapman S.B."/>
            <person name="Chen Z."/>
            <person name="Freedman E."/>
            <person name="Gellesch M."/>
            <person name="Goldberg J."/>
            <person name="Griggs A."/>
            <person name="Gujja S."/>
            <person name="Heilman E."/>
            <person name="Heiman D."/>
            <person name="Howarth C."/>
            <person name="Mehta T."/>
            <person name="Neiman D."/>
            <person name="Pearson M."/>
            <person name="Roberts A."/>
            <person name="Saif S."/>
            <person name="Shea T."/>
            <person name="Shenoy N."/>
            <person name="Sisk P."/>
            <person name="Stolte C."/>
            <person name="Sykes S."/>
            <person name="White J."/>
            <person name="Yandava C."/>
            <person name="Burger G."/>
            <person name="Gray M.W."/>
            <person name="Holland P.W.H."/>
            <person name="King N."/>
            <person name="Lang F.B.F."/>
            <person name="Roger A.J."/>
            <person name="Ruiz-Trillo I."/>
            <person name="Haas B."/>
            <person name="Nusbaum C."/>
            <person name="Birren B."/>
        </authorList>
    </citation>
    <scope>NUCLEOTIDE SEQUENCE [LARGE SCALE GENOMIC DNA]</scope>
    <source>
        <strain evidence="2 3">JP610</strain>
    </source>
</reference>
<dbReference type="SUPFAM" id="SSF51197">
    <property type="entry name" value="Clavaminate synthase-like"/>
    <property type="match status" value="1"/>
</dbReference>
<evidence type="ECO:0000259" key="1">
    <source>
        <dbReference type="Pfam" id="PF09313"/>
    </source>
</evidence>
<evidence type="ECO:0000313" key="3">
    <source>
        <dbReference type="Proteomes" id="UP000054560"/>
    </source>
</evidence>
<sequence>MEKPVWTQNSLPRAFQLAHNTKAGTWGVLSVTSGSVDFTFLDGKSGPALHTYTINAGERCVIEPQQYHKVVPTGEVECQLVFHRCEE</sequence>
<dbReference type="Proteomes" id="UP000054560">
    <property type="component" value="Unassembled WGS sequence"/>
</dbReference>
<keyword evidence="3" id="KW-1185">Reference proteome</keyword>
<dbReference type="AlphaFoldDB" id="A0A0L0FP72"/>
<dbReference type="GeneID" id="25909498"/>
<name>A0A0L0FP72_9EUKA</name>
<dbReference type="Gene3D" id="2.60.120.10">
    <property type="entry name" value="Jelly Rolls"/>
    <property type="match status" value="1"/>
</dbReference>
<dbReference type="EMBL" id="KQ242464">
    <property type="protein sequence ID" value="KNC78577.1"/>
    <property type="molecule type" value="Genomic_DNA"/>
</dbReference>
<gene>
    <name evidence="2" type="ORF">SARC_08994</name>
</gene>
<organism evidence="2 3">
    <name type="scientific">Sphaeroforma arctica JP610</name>
    <dbReference type="NCBI Taxonomy" id="667725"/>
    <lineage>
        <taxon>Eukaryota</taxon>
        <taxon>Ichthyosporea</taxon>
        <taxon>Ichthyophonida</taxon>
        <taxon>Sphaeroforma</taxon>
    </lineage>
</organism>
<dbReference type="OrthoDB" id="44518at2759"/>
<evidence type="ECO:0000313" key="2">
    <source>
        <dbReference type="EMBL" id="KNC78577.1"/>
    </source>
</evidence>
<feature type="domain" description="TehB/YeaR-like" evidence="1">
    <location>
        <begin position="3"/>
        <end position="80"/>
    </location>
</feature>
<dbReference type="InterPro" id="IPR015392">
    <property type="entry name" value="TehB/YeaR-like_dom"/>
</dbReference>
<protein>
    <recommendedName>
        <fullName evidence="1">TehB/YeaR-like domain-containing protein</fullName>
    </recommendedName>
</protein>
<dbReference type="RefSeq" id="XP_014152479.1">
    <property type="nucleotide sequence ID" value="XM_014297004.1"/>
</dbReference>
<accession>A0A0L0FP72</accession>
<proteinExistence type="predicted"/>